<feature type="domain" description="DUF5683" evidence="2">
    <location>
        <begin position="44"/>
        <end position="183"/>
    </location>
</feature>
<feature type="chain" id="PRO_5032327075" description="DUF5683 domain-containing protein" evidence="1">
    <location>
        <begin position="27"/>
        <end position="214"/>
    </location>
</feature>
<evidence type="ECO:0000259" key="2">
    <source>
        <dbReference type="Pfam" id="PF18935"/>
    </source>
</evidence>
<dbReference type="AlphaFoldDB" id="A0A840E866"/>
<gene>
    <name evidence="3" type="ORF">GGR28_000859</name>
</gene>
<keyword evidence="4" id="KW-1185">Reference proteome</keyword>
<accession>A0A840E866</accession>
<dbReference type="Pfam" id="PF18935">
    <property type="entry name" value="DUF5683"/>
    <property type="match status" value="1"/>
</dbReference>
<organism evidence="3 4">
    <name type="scientific">Neolewinella aquimaris</name>
    <dbReference type="NCBI Taxonomy" id="1835722"/>
    <lineage>
        <taxon>Bacteria</taxon>
        <taxon>Pseudomonadati</taxon>
        <taxon>Bacteroidota</taxon>
        <taxon>Saprospiria</taxon>
        <taxon>Saprospirales</taxon>
        <taxon>Lewinellaceae</taxon>
        <taxon>Neolewinella</taxon>
    </lineage>
</organism>
<protein>
    <recommendedName>
        <fullName evidence="2">DUF5683 domain-containing protein</fullName>
    </recommendedName>
</protein>
<name>A0A840E866_9BACT</name>
<dbReference type="RefSeq" id="WP_183494471.1">
    <property type="nucleotide sequence ID" value="NZ_JACIFF010000001.1"/>
</dbReference>
<evidence type="ECO:0000313" key="4">
    <source>
        <dbReference type="Proteomes" id="UP000576209"/>
    </source>
</evidence>
<dbReference type="Proteomes" id="UP000576209">
    <property type="component" value="Unassembled WGS sequence"/>
</dbReference>
<proteinExistence type="predicted"/>
<keyword evidence="1" id="KW-0732">Signal</keyword>
<evidence type="ECO:0000313" key="3">
    <source>
        <dbReference type="EMBL" id="MBB4078258.1"/>
    </source>
</evidence>
<dbReference type="InterPro" id="IPR043738">
    <property type="entry name" value="DUF5683"/>
</dbReference>
<evidence type="ECO:0000256" key="1">
    <source>
        <dbReference type="SAM" id="SignalP"/>
    </source>
</evidence>
<dbReference type="EMBL" id="JACIFF010000001">
    <property type="protein sequence ID" value="MBB4078258.1"/>
    <property type="molecule type" value="Genomic_DNA"/>
</dbReference>
<sequence>MRPARTLWWATLLALLLVVAIAPASAQNMPTDSVRTLQDINRGPKRALLWSIIPGGGQVYNKAWWKVPLVYSGLLGVVAVADYNQTQYQRFVTALEARCLGDGNVIVIPNAECIPKESEFSVDEVTSQALVTARNNANRTRQTAYFGILGVYILQAVEAFTDAHLRDFDISDDLSIRIAPTVSPGGLAGAGLTVPLGSGKRRKAEEARARLLAR</sequence>
<reference evidence="3 4" key="1">
    <citation type="submission" date="2020-08" db="EMBL/GenBank/DDBJ databases">
        <title>Genomic Encyclopedia of Type Strains, Phase IV (KMG-IV): sequencing the most valuable type-strain genomes for metagenomic binning, comparative biology and taxonomic classification.</title>
        <authorList>
            <person name="Goeker M."/>
        </authorList>
    </citation>
    <scope>NUCLEOTIDE SEQUENCE [LARGE SCALE GENOMIC DNA]</scope>
    <source>
        <strain evidence="3 4">DSM 105137</strain>
    </source>
</reference>
<comment type="caution">
    <text evidence="3">The sequence shown here is derived from an EMBL/GenBank/DDBJ whole genome shotgun (WGS) entry which is preliminary data.</text>
</comment>
<feature type="signal peptide" evidence="1">
    <location>
        <begin position="1"/>
        <end position="26"/>
    </location>
</feature>